<accession>A0A432W2N4</accession>
<keyword evidence="3" id="KW-1185">Reference proteome</keyword>
<keyword evidence="1" id="KW-0472">Membrane</keyword>
<evidence type="ECO:0000256" key="1">
    <source>
        <dbReference type="SAM" id="Phobius"/>
    </source>
</evidence>
<comment type="caution">
    <text evidence="2">The sequence shown here is derived from an EMBL/GenBank/DDBJ whole genome shotgun (WGS) entry which is preliminary data.</text>
</comment>
<dbReference type="PROSITE" id="PS00409">
    <property type="entry name" value="PROKAR_NTER_METHYL"/>
    <property type="match status" value="1"/>
</dbReference>
<dbReference type="AlphaFoldDB" id="A0A432W2N4"/>
<name>A0A432W2N4_9GAMM</name>
<dbReference type="NCBIfam" id="TIGR02532">
    <property type="entry name" value="IV_pilin_GFxxxE"/>
    <property type="match status" value="1"/>
</dbReference>
<organism evidence="2 3">
    <name type="scientific">Aliidiomarina iranensis</name>
    <dbReference type="NCBI Taxonomy" id="1434071"/>
    <lineage>
        <taxon>Bacteria</taxon>
        <taxon>Pseudomonadati</taxon>
        <taxon>Pseudomonadota</taxon>
        <taxon>Gammaproteobacteria</taxon>
        <taxon>Alteromonadales</taxon>
        <taxon>Idiomarinaceae</taxon>
        <taxon>Aliidiomarina</taxon>
    </lineage>
</organism>
<dbReference type="RefSeq" id="WP_126765148.1">
    <property type="nucleotide sequence ID" value="NZ_PIPJ01000001.1"/>
</dbReference>
<keyword evidence="1" id="KW-0812">Transmembrane</keyword>
<evidence type="ECO:0000313" key="2">
    <source>
        <dbReference type="EMBL" id="RUO23470.1"/>
    </source>
</evidence>
<reference evidence="3" key="1">
    <citation type="journal article" date="2018" name="Front. Microbiol.">
        <title>Genome-Based Analysis Reveals the Taxonomy and Diversity of the Family Idiomarinaceae.</title>
        <authorList>
            <person name="Liu Y."/>
            <person name="Lai Q."/>
            <person name="Shao Z."/>
        </authorList>
    </citation>
    <scope>NUCLEOTIDE SEQUENCE [LARGE SCALE GENOMIC DNA]</scope>
    <source>
        <strain evidence="3">GBPy7</strain>
    </source>
</reference>
<dbReference type="InterPro" id="IPR012902">
    <property type="entry name" value="N_methyl_site"/>
</dbReference>
<evidence type="ECO:0008006" key="4">
    <source>
        <dbReference type="Google" id="ProtNLM"/>
    </source>
</evidence>
<keyword evidence="1" id="KW-1133">Transmembrane helix</keyword>
<feature type="transmembrane region" description="Helical" evidence="1">
    <location>
        <begin position="12"/>
        <end position="34"/>
    </location>
</feature>
<evidence type="ECO:0000313" key="3">
    <source>
        <dbReference type="Proteomes" id="UP000288395"/>
    </source>
</evidence>
<dbReference type="Pfam" id="PF07963">
    <property type="entry name" value="N_methyl"/>
    <property type="match status" value="1"/>
</dbReference>
<dbReference type="EMBL" id="PIPJ01000001">
    <property type="protein sequence ID" value="RUO23470.1"/>
    <property type="molecule type" value="Genomic_DNA"/>
</dbReference>
<proteinExistence type="predicted"/>
<sequence length="279" mass="31178">MQRVKTQGYTLVELVIVIILLGITSTFIFSYIGFGTRIYSDVAGREQLVSQSRFAVERLTRELRNALPRSIRVLPGDLQRCIEFVPIITSSSYVQIPKAGPSAGDDFIGVLPQTNSTLAGEYLFVYATNANFIYGNTPLRRKTIDSVSNNVPEDGLITIDYSNTPSFFPTDSPASRYYVGGQPVSWCYNAATNSLERYQGYGLNVSQLTQTALQSSFSGTREIMAVNMDNDLNNNQLPFRVFEATLQRSSLVQIDLRFRRSAENEPLQILHEVHVPNVP</sequence>
<dbReference type="OrthoDB" id="9788802at2"/>
<gene>
    <name evidence="2" type="ORF">CWE08_02155</name>
</gene>
<protein>
    <recommendedName>
        <fullName evidence="4">MSHA biogenesis protein MshO</fullName>
    </recommendedName>
</protein>
<dbReference type="Proteomes" id="UP000288395">
    <property type="component" value="Unassembled WGS sequence"/>
</dbReference>